<dbReference type="PANTHER" id="PTHR11655">
    <property type="entry name" value="60S/50S RIBOSOMAL PROTEIN L6/L9"/>
    <property type="match status" value="1"/>
</dbReference>
<name>A0A1C8XS84_9FLOR</name>
<comment type="similarity">
    <text evidence="1 4">Belongs to the universal ribosomal protein uL6 family.</text>
</comment>
<geneLocation type="plastid" evidence="6"/>
<proteinExistence type="inferred from homology"/>
<evidence type="ECO:0000313" key="6">
    <source>
        <dbReference type="EMBL" id="AOH77287.1"/>
    </source>
</evidence>
<keyword evidence="6" id="KW-0934">Plastid</keyword>
<dbReference type="AlphaFoldDB" id="A0A1C8XS84"/>
<keyword evidence="3 4" id="KW-0687">Ribonucleoprotein</keyword>
<dbReference type="GeneID" id="29071555"/>
<feature type="domain" description="Large ribosomal subunit protein uL6 alpha-beta" evidence="5">
    <location>
        <begin position="91"/>
        <end position="164"/>
    </location>
</feature>
<keyword evidence="2 4" id="KW-0689">Ribosomal protein</keyword>
<sequence>MSRIGRKEIIIPQNIKADIENEIISINGPKGELSYKLSNSIQIEKIKNKLKLTKKYNDKKTQAVYGLSRSIINNMVIGVSQGFEKKLSIHGVGYRSQMEGKKLVLYVGYSHPVYINPPQDIQIEVENNINISIKGIDKETVGQIAAKIRSIRPPEPYKGKGIKYINENIKRKIGKAGK</sequence>
<accession>A0A1C8XS84</accession>
<dbReference type="InterPro" id="IPR036789">
    <property type="entry name" value="Ribosomal_uL6-like_a/b-dom_sf"/>
</dbReference>
<evidence type="ECO:0000256" key="1">
    <source>
        <dbReference type="ARBA" id="ARBA00009356"/>
    </source>
</evidence>
<dbReference type="InterPro" id="IPR002358">
    <property type="entry name" value="Ribosomal_uL6_CS"/>
</dbReference>
<dbReference type="SUPFAM" id="SSF56053">
    <property type="entry name" value="Ribosomal protein L6"/>
    <property type="match status" value="2"/>
</dbReference>
<dbReference type="InterPro" id="IPR019906">
    <property type="entry name" value="Ribosomal_uL6_bac-type"/>
</dbReference>
<dbReference type="RefSeq" id="YP_009295275.1">
    <property type="nucleotide sequence ID" value="NC_031161.1"/>
</dbReference>
<dbReference type="Gene3D" id="3.90.930.12">
    <property type="entry name" value="Ribosomal protein L6, alpha-beta domain"/>
    <property type="match status" value="2"/>
</dbReference>
<evidence type="ECO:0000256" key="2">
    <source>
        <dbReference type="ARBA" id="ARBA00022980"/>
    </source>
</evidence>
<dbReference type="GO" id="GO:0002181">
    <property type="term" value="P:cytoplasmic translation"/>
    <property type="evidence" value="ECO:0007669"/>
    <property type="project" value="TreeGrafter"/>
</dbReference>
<dbReference type="EMBL" id="KX247284">
    <property type="protein sequence ID" value="AOH77287.1"/>
    <property type="molecule type" value="Genomic_DNA"/>
</dbReference>
<organism evidence="6">
    <name type="scientific">Dasya binghamiae</name>
    <dbReference type="NCBI Taxonomy" id="1896963"/>
    <lineage>
        <taxon>Eukaryota</taxon>
        <taxon>Rhodophyta</taxon>
        <taxon>Florideophyceae</taxon>
        <taxon>Rhodymeniophycidae</taxon>
        <taxon>Ceramiales</taxon>
        <taxon>Dasyaceae</taxon>
        <taxon>Dasya</taxon>
    </lineage>
</organism>
<dbReference type="PIRSF" id="PIRSF002162">
    <property type="entry name" value="Ribosomal_L6"/>
    <property type="match status" value="1"/>
</dbReference>
<dbReference type="PROSITE" id="PS00525">
    <property type="entry name" value="RIBOSOMAL_L6_1"/>
    <property type="match status" value="1"/>
</dbReference>
<dbReference type="PRINTS" id="PR00059">
    <property type="entry name" value="RIBOSOMALL6"/>
</dbReference>
<dbReference type="InterPro" id="IPR000702">
    <property type="entry name" value="Ribosomal_uL6-like"/>
</dbReference>
<dbReference type="HAMAP" id="MF_01365_B">
    <property type="entry name" value="Ribosomal_uL6_B"/>
    <property type="match status" value="1"/>
</dbReference>
<dbReference type="GO" id="GO:0003735">
    <property type="term" value="F:structural constituent of ribosome"/>
    <property type="evidence" value="ECO:0007669"/>
    <property type="project" value="InterPro"/>
</dbReference>
<dbReference type="NCBIfam" id="TIGR03654">
    <property type="entry name" value="L6_bact"/>
    <property type="match status" value="1"/>
</dbReference>
<feature type="domain" description="Large ribosomal subunit protein uL6 alpha-beta" evidence="5">
    <location>
        <begin position="11"/>
        <end position="82"/>
    </location>
</feature>
<dbReference type="GO" id="GO:0022625">
    <property type="term" value="C:cytosolic large ribosomal subunit"/>
    <property type="evidence" value="ECO:0007669"/>
    <property type="project" value="TreeGrafter"/>
</dbReference>
<evidence type="ECO:0000256" key="4">
    <source>
        <dbReference type="RuleBase" id="RU003869"/>
    </source>
</evidence>
<evidence type="ECO:0000256" key="3">
    <source>
        <dbReference type="ARBA" id="ARBA00023274"/>
    </source>
</evidence>
<gene>
    <name evidence="6" type="primary">rpl6</name>
</gene>
<protein>
    <submittedName>
        <fullName evidence="6">50S ribosomal protein L6</fullName>
    </submittedName>
</protein>
<dbReference type="InterPro" id="IPR020040">
    <property type="entry name" value="Ribosomal_uL6_a/b-dom"/>
</dbReference>
<dbReference type="GO" id="GO:0019843">
    <property type="term" value="F:rRNA binding"/>
    <property type="evidence" value="ECO:0007669"/>
    <property type="project" value="InterPro"/>
</dbReference>
<dbReference type="Pfam" id="PF00347">
    <property type="entry name" value="Ribosomal_L6"/>
    <property type="match status" value="2"/>
</dbReference>
<reference evidence="6" key="1">
    <citation type="journal article" date="2016" name="Mitochondrial DNA Part B Resour">
        <title>Organellar genome analysis of the marine red alga Dasya binghamiae (Dasyaceae, Rhodophyta) reveals an uncharacteristic florideophyte mitogenome structure.</title>
        <authorList>
            <person name="Tamayo D.A."/>
            <person name="Hughey J.R."/>
        </authorList>
    </citation>
    <scope>NUCLEOTIDE SEQUENCE</scope>
</reference>
<evidence type="ECO:0000259" key="5">
    <source>
        <dbReference type="Pfam" id="PF00347"/>
    </source>
</evidence>
<dbReference type="FunFam" id="3.90.930.12:FF:000001">
    <property type="entry name" value="50S ribosomal protein L6"/>
    <property type="match status" value="1"/>
</dbReference>
<dbReference type="PANTHER" id="PTHR11655:SF14">
    <property type="entry name" value="LARGE RIBOSOMAL SUBUNIT PROTEIN UL6M"/>
    <property type="match status" value="1"/>
</dbReference>